<accession>A0ABX7IAF4</accession>
<evidence type="ECO:0000313" key="2">
    <source>
        <dbReference type="EMBL" id="QRR02427.1"/>
    </source>
</evidence>
<feature type="signal peptide" evidence="1">
    <location>
        <begin position="1"/>
        <end position="26"/>
    </location>
</feature>
<dbReference type="InterPro" id="IPR018673">
    <property type="entry name" value="DUF2141"/>
</dbReference>
<reference evidence="2 3" key="1">
    <citation type="submission" date="2020-06" db="EMBL/GenBank/DDBJ databases">
        <title>Dyadobacter sandarakinus sp. nov., isolated from the soil of the Arctic Yellow River Station.</title>
        <authorList>
            <person name="Zhang Y."/>
            <person name="Peng F."/>
        </authorList>
    </citation>
    <scope>NUCLEOTIDE SEQUENCE [LARGE SCALE GENOMIC DNA]</scope>
    <source>
        <strain evidence="2 3">Q3-56</strain>
    </source>
</reference>
<protein>
    <submittedName>
        <fullName evidence="2">DUF2141 domain-containing protein</fullName>
    </submittedName>
</protein>
<dbReference type="Proteomes" id="UP000612680">
    <property type="component" value="Chromosome"/>
</dbReference>
<evidence type="ECO:0000256" key="1">
    <source>
        <dbReference type="SAM" id="SignalP"/>
    </source>
</evidence>
<proteinExistence type="predicted"/>
<dbReference type="Pfam" id="PF09912">
    <property type="entry name" value="DUF2141"/>
    <property type="match status" value="1"/>
</dbReference>
<keyword evidence="1" id="KW-0732">Signal</keyword>
<evidence type="ECO:0000313" key="3">
    <source>
        <dbReference type="Proteomes" id="UP000612680"/>
    </source>
</evidence>
<dbReference type="RefSeq" id="WP_204657366.1">
    <property type="nucleotide sequence ID" value="NZ_CP056775.1"/>
</dbReference>
<organism evidence="2 3">
    <name type="scientific">Dyadobacter sandarakinus</name>
    <dbReference type="NCBI Taxonomy" id="2747268"/>
    <lineage>
        <taxon>Bacteria</taxon>
        <taxon>Pseudomonadati</taxon>
        <taxon>Bacteroidota</taxon>
        <taxon>Cytophagia</taxon>
        <taxon>Cytophagales</taxon>
        <taxon>Spirosomataceae</taxon>
        <taxon>Dyadobacter</taxon>
    </lineage>
</organism>
<dbReference type="EMBL" id="CP056775">
    <property type="protein sequence ID" value="QRR02427.1"/>
    <property type="molecule type" value="Genomic_DNA"/>
</dbReference>
<gene>
    <name evidence="2" type="ORF">HWI92_16670</name>
</gene>
<keyword evidence="3" id="KW-1185">Reference proteome</keyword>
<name>A0ABX7IAF4_9BACT</name>
<feature type="chain" id="PRO_5046798260" evidence="1">
    <location>
        <begin position="27"/>
        <end position="148"/>
    </location>
</feature>
<sequence>MHASTLSGKTGFLTLAFCLLAALVQAQNISMTISNIKSRDGQILVAVFTNQQNFKDEKAAFKHQFSKTSVSNGILKVNFDLPAGTYGIALIDDQNKNGKLDKNFVGIPKEGVGFSNFYLSGVSKPDFDDFKFDVKTSAVAVECKLRNF</sequence>